<dbReference type="InterPro" id="IPR011604">
    <property type="entry name" value="PDDEXK-like_dom_sf"/>
</dbReference>
<evidence type="ECO:0000313" key="12">
    <source>
        <dbReference type="Proteomes" id="UP000527616"/>
    </source>
</evidence>
<evidence type="ECO:0000256" key="7">
    <source>
        <dbReference type="ARBA" id="ARBA00023118"/>
    </source>
</evidence>
<proteinExistence type="inferred from homology"/>
<keyword evidence="12" id="KW-1185">Reference proteome</keyword>
<protein>
    <recommendedName>
        <fullName evidence="9">CRISPR-associated exonuclease Cas4</fullName>
        <ecNumber evidence="9">3.1.12.1</ecNumber>
    </recommendedName>
</protein>
<dbReference type="GO" id="GO:0051536">
    <property type="term" value="F:iron-sulfur cluster binding"/>
    <property type="evidence" value="ECO:0007669"/>
    <property type="project" value="UniProtKB-KW"/>
</dbReference>
<dbReference type="GO" id="GO:0004527">
    <property type="term" value="F:exonuclease activity"/>
    <property type="evidence" value="ECO:0007669"/>
    <property type="project" value="UniProtKB-KW"/>
</dbReference>
<comment type="caution">
    <text evidence="11">The sequence shown here is derived from an EMBL/GenBank/DDBJ whole genome shotgun (WGS) entry which is preliminary data.</text>
</comment>
<keyword evidence="1 9" id="KW-0540">Nuclease</keyword>
<organism evidence="11 12">
    <name type="scientific">Naumannella cuiyingiana</name>
    <dbReference type="NCBI Taxonomy" id="1347891"/>
    <lineage>
        <taxon>Bacteria</taxon>
        <taxon>Bacillati</taxon>
        <taxon>Actinomycetota</taxon>
        <taxon>Actinomycetes</taxon>
        <taxon>Propionibacteriales</taxon>
        <taxon>Propionibacteriaceae</taxon>
        <taxon>Naumannella</taxon>
    </lineage>
</organism>
<dbReference type="GO" id="GO:0051607">
    <property type="term" value="P:defense response to virus"/>
    <property type="evidence" value="ECO:0007669"/>
    <property type="project" value="UniProtKB-KW"/>
</dbReference>
<evidence type="ECO:0000259" key="10">
    <source>
        <dbReference type="Pfam" id="PF01930"/>
    </source>
</evidence>
<keyword evidence="4 9" id="KW-0269">Exonuclease</keyword>
<dbReference type="Gene3D" id="3.90.320.10">
    <property type="match status" value="1"/>
</dbReference>
<comment type="function">
    <text evidence="9">CRISPR (clustered regularly interspaced short palindromic repeat) is an adaptive immune system that provides protection against mobile genetic elements (viruses, transposable elements and conjugative plasmids). CRISPR clusters contain sequences complementary to antecedent mobile elements and target invading nucleic acids. CRISPR clusters are transcribed and processed into CRISPR RNA (crRNA).</text>
</comment>
<dbReference type="EMBL" id="JACBZS010000001">
    <property type="protein sequence ID" value="NYI70144.1"/>
    <property type="molecule type" value="Genomic_DNA"/>
</dbReference>
<evidence type="ECO:0000256" key="6">
    <source>
        <dbReference type="ARBA" id="ARBA00023014"/>
    </source>
</evidence>
<keyword evidence="2 9" id="KW-0479">Metal-binding</keyword>
<feature type="domain" description="DUF83" evidence="10">
    <location>
        <begin position="11"/>
        <end position="184"/>
    </location>
</feature>
<accession>A0A7Z0IK11</accession>
<evidence type="ECO:0000256" key="1">
    <source>
        <dbReference type="ARBA" id="ARBA00022722"/>
    </source>
</evidence>
<sequence>MQIPDDWLRLSLLQHYAYCPTQASLILDGTWLDNHLTVEGDTAHERVDQPGFDQRRGVRVHHRVQLHSDALRIHGIADAIEEDVDGRLMPVEHKRGRGAGDLWPTTVQVVAQALCLAEMIGQPVPEAAIFVVRERRREYVDVATHSGRVIELVTEARRRLRVGAIPGVYERLRCKSCSLQNSCQPRGVQWR</sequence>
<keyword evidence="6 9" id="KW-0411">Iron-sulfur</keyword>
<evidence type="ECO:0000256" key="4">
    <source>
        <dbReference type="ARBA" id="ARBA00022839"/>
    </source>
</evidence>
<reference evidence="11 12" key="1">
    <citation type="submission" date="2020-07" db="EMBL/GenBank/DDBJ databases">
        <title>Sequencing the genomes of 1000 actinobacteria strains.</title>
        <authorList>
            <person name="Klenk H.-P."/>
        </authorList>
    </citation>
    <scope>NUCLEOTIDE SEQUENCE [LARGE SCALE GENOMIC DNA]</scope>
    <source>
        <strain evidence="11 12">DSM 103164</strain>
    </source>
</reference>
<name>A0A7Z0IK11_9ACTN</name>
<dbReference type="NCBIfam" id="TIGR00372">
    <property type="entry name" value="cas4"/>
    <property type="match status" value="1"/>
</dbReference>
<evidence type="ECO:0000256" key="5">
    <source>
        <dbReference type="ARBA" id="ARBA00023004"/>
    </source>
</evidence>
<dbReference type="AlphaFoldDB" id="A0A7Z0IK11"/>
<dbReference type="Proteomes" id="UP000527616">
    <property type="component" value="Unassembled WGS sequence"/>
</dbReference>
<keyword evidence="7 9" id="KW-0051">Antiviral defense</keyword>
<dbReference type="Pfam" id="PF01930">
    <property type="entry name" value="Cas_Cas4"/>
    <property type="match status" value="1"/>
</dbReference>
<dbReference type="InterPro" id="IPR013343">
    <property type="entry name" value="CRISPR-assoc_prot_Cas4"/>
</dbReference>
<evidence type="ECO:0000256" key="3">
    <source>
        <dbReference type="ARBA" id="ARBA00022801"/>
    </source>
</evidence>
<evidence type="ECO:0000256" key="8">
    <source>
        <dbReference type="ARBA" id="ARBA00023211"/>
    </source>
</evidence>
<comment type="cofactor">
    <cofactor evidence="9">
        <name>Mg(2+)</name>
        <dbReference type="ChEBI" id="CHEBI:18420"/>
    </cofactor>
    <cofactor evidence="9">
        <name>Mn(2+)</name>
        <dbReference type="ChEBI" id="CHEBI:29035"/>
    </cofactor>
    <text evidence="9">Mg(2+) or Mn(2+) required for ssDNA cleavage activity.</text>
</comment>
<evidence type="ECO:0000256" key="9">
    <source>
        <dbReference type="RuleBase" id="RU365022"/>
    </source>
</evidence>
<keyword evidence="3 9" id="KW-0378">Hydrolase</keyword>
<dbReference type="EC" id="3.1.12.1" evidence="9"/>
<dbReference type="RefSeq" id="WP_179444128.1">
    <property type="nucleotide sequence ID" value="NZ_JACBZS010000001.1"/>
</dbReference>
<comment type="cofactor">
    <cofactor evidence="9">
        <name>iron-sulfur cluster</name>
        <dbReference type="ChEBI" id="CHEBI:30408"/>
    </cofactor>
</comment>
<evidence type="ECO:0000313" key="11">
    <source>
        <dbReference type="EMBL" id="NYI70144.1"/>
    </source>
</evidence>
<keyword evidence="8 9" id="KW-0464">Manganese</keyword>
<dbReference type="InterPro" id="IPR022765">
    <property type="entry name" value="Dna2/Cas4_DUF83"/>
</dbReference>
<comment type="similarity">
    <text evidence="9">Belongs to the CRISPR-associated exonuclease Cas4 family.</text>
</comment>
<keyword evidence="5 9" id="KW-0408">Iron</keyword>
<evidence type="ECO:0000256" key="2">
    <source>
        <dbReference type="ARBA" id="ARBA00022723"/>
    </source>
</evidence>
<gene>
    <name evidence="11" type="ORF">GGQ54_000704</name>
</gene>
<dbReference type="GO" id="GO:0046872">
    <property type="term" value="F:metal ion binding"/>
    <property type="evidence" value="ECO:0007669"/>
    <property type="project" value="UniProtKB-KW"/>
</dbReference>